<evidence type="ECO:0000313" key="2">
    <source>
        <dbReference type="Ensembl" id="ENSHHUP00000038172.1"/>
    </source>
</evidence>
<dbReference type="AlphaFoldDB" id="A0A4W5MIA4"/>
<dbReference type="Ensembl" id="ENSHHUT00000039680.1">
    <property type="protein sequence ID" value="ENSHHUP00000038172.1"/>
    <property type="gene ID" value="ENSHHUG00000023861.1"/>
</dbReference>
<evidence type="ECO:0000256" key="1">
    <source>
        <dbReference type="SAM" id="MobiDB-lite"/>
    </source>
</evidence>
<dbReference type="GO" id="GO:0055080">
    <property type="term" value="P:monoatomic cation homeostasis"/>
    <property type="evidence" value="ECO:0007669"/>
    <property type="project" value="TreeGrafter"/>
</dbReference>
<reference evidence="2" key="2">
    <citation type="submission" date="2025-08" db="UniProtKB">
        <authorList>
            <consortium name="Ensembl"/>
        </authorList>
    </citation>
    <scope>IDENTIFICATION</scope>
</reference>
<protein>
    <submittedName>
        <fullName evidence="2">Uncharacterized protein</fullName>
    </submittedName>
</protein>
<feature type="compositionally biased region" description="Pro residues" evidence="1">
    <location>
        <begin position="234"/>
        <end position="243"/>
    </location>
</feature>
<reference evidence="2" key="3">
    <citation type="submission" date="2025-09" db="UniProtKB">
        <authorList>
            <consortium name="Ensembl"/>
        </authorList>
    </citation>
    <scope>IDENTIFICATION</scope>
</reference>
<dbReference type="GO" id="GO:0030424">
    <property type="term" value="C:axon"/>
    <property type="evidence" value="ECO:0007669"/>
    <property type="project" value="TreeGrafter"/>
</dbReference>
<feature type="compositionally biased region" description="Acidic residues" evidence="1">
    <location>
        <begin position="72"/>
        <end position="83"/>
    </location>
</feature>
<sequence>MTGYDKRCVCSCPLLPTAYQGKTSISTVGTSTSAYRLSLATMSRSNTGTGTVWEQESQPSRQPSQDTLSRTDEDDEQEQEENDSISIPSVVSENEVFLPRLITQRRFSSHATGSAQPEPSTRSTMLPSHRVASVQSEPGQQIHLNQPPLGRNRGLRQLRRPLLSLPKSEARGPGRSGARLSTTRRSIQPKNKPLATHGWDQKRVVTFTEGQQAQAKPPDPGGANAHPEDRKASPAPPVAPPAAPGASSSATVKADLHSPAKKQLSMESKEKREQWGLRSSLSPRPSISRASTPTPPSSCSPLPPPPLPISRTCSPLPPLPILGIQPPTAPTHLFHPG</sequence>
<keyword evidence="3" id="KW-1185">Reference proteome</keyword>
<dbReference type="GeneTree" id="ENSGT00640000091496"/>
<feature type="compositionally biased region" description="Polar residues" evidence="1">
    <location>
        <begin position="133"/>
        <end position="144"/>
    </location>
</feature>
<dbReference type="GO" id="GO:0034703">
    <property type="term" value="C:cation channel complex"/>
    <property type="evidence" value="ECO:0007669"/>
    <property type="project" value="TreeGrafter"/>
</dbReference>
<proteinExistence type="predicted"/>
<organism evidence="2 3">
    <name type="scientific">Hucho hucho</name>
    <name type="common">huchen</name>
    <dbReference type="NCBI Taxonomy" id="62062"/>
    <lineage>
        <taxon>Eukaryota</taxon>
        <taxon>Metazoa</taxon>
        <taxon>Chordata</taxon>
        <taxon>Craniata</taxon>
        <taxon>Vertebrata</taxon>
        <taxon>Euteleostomi</taxon>
        <taxon>Actinopterygii</taxon>
        <taxon>Neopterygii</taxon>
        <taxon>Teleostei</taxon>
        <taxon>Protacanthopterygii</taxon>
        <taxon>Salmoniformes</taxon>
        <taxon>Salmonidae</taxon>
        <taxon>Salmoninae</taxon>
        <taxon>Hucho</taxon>
    </lineage>
</organism>
<feature type="compositionally biased region" description="Pro residues" evidence="1">
    <location>
        <begin position="293"/>
        <end position="308"/>
    </location>
</feature>
<feature type="region of interest" description="Disordered" evidence="1">
    <location>
        <begin position="107"/>
        <end position="337"/>
    </location>
</feature>
<dbReference type="PANTHER" id="PTHR31781">
    <property type="entry name" value="UNC80"/>
    <property type="match status" value="1"/>
</dbReference>
<feature type="compositionally biased region" description="Polar residues" evidence="1">
    <location>
        <begin position="179"/>
        <end position="189"/>
    </location>
</feature>
<feature type="compositionally biased region" description="Polar residues" evidence="1">
    <location>
        <begin position="107"/>
        <end position="126"/>
    </location>
</feature>
<dbReference type="Proteomes" id="UP000314982">
    <property type="component" value="Unassembled WGS sequence"/>
</dbReference>
<name>A0A4W5MIA4_9TELE</name>
<reference evidence="3" key="1">
    <citation type="submission" date="2018-06" db="EMBL/GenBank/DDBJ databases">
        <title>Genome assembly of Danube salmon.</title>
        <authorList>
            <person name="Macqueen D.J."/>
            <person name="Gundappa M.K."/>
        </authorList>
    </citation>
    <scope>NUCLEOTIDE SEQUENCE [LARGE SCALE GENOMIC DNA]</scope>
</reference>
<feature type="compositionally biased region" description="Low complexity" evidence="1">
    <location>
        <begin position="277"/>
        <end position="292"/>
    </location>
</feature>
<accession>A0A4W5MIA4</accession>
<feature type="region of interest" description="Disordered" evidence="1">
    <location>
        <begin position="46"/>
        <end position="90"/>
    </location>
</feature>
<dbReference type="GO" id="GO:0005261">
    <property type="term" value="F:monoatomic cation channel activity"/>
    <property type="evidence" value="ECO:0007669"/>
    <property type="project" value="TreeGrafter"/>
</dbReference>
<feature type="compositionally biased region" description="Low complexity" evidence="1">
    <location>
        <begin position="54"/>
        <end position="65"/>
    </location>
</feature>
<evidence type="ECO:0000313" key="3">
    <source>
        <dbReference type="Proteomes" id="UP000314982"/>
    </source>
</evidence>
<dbReference type="STRING" id="62062.ENSHHUP00000038172"/>
<dbReference type="PANTHER" id="PTHR31781:SF1">
    <property type="entry name" value="PROTEIN UNC-80 HOMOLOG"/>
    <property type="match status" value="1"/>
</dbReference>